<gene>
    <name evidence="1" type="ORF">DPMN_069115</name>
</gene>
<dbReference type="Proteomes" id="UP000828390">
    <property type="component" value="Unassembled WGS sequence"/>
</dbReference>
<sequence>MKTALGLREYDDVLDPADIYSLLGKSAIKTALGLREYEDELDPADIYSLLGKSAMKTALGLREYGVFWTQQTSIHC</sequence>
<evidence type="ECO:0000313" key="2">
    <source>
        <dbReference type="Proteomes" id="UP000828390"/>
    </source>
</evidence>
<keyword evidence="2" id="KW-1185">Reference proteome</keyword>
<reference evidence="1" key="2">
    <citation type="submission" date="2020-11" db="EMBL/GenBank/DDBJ databases">
        <authorList>
            <person name="McCartney M.A."/>
            <person name="Auch B."/>
            <person name="Kono T."/>
            <person name="Mallez S."/>
            <person name="Becker A."/>
            <person name="Gohl D.M."/>
            <person name="Silverstein K.A.T."/>
            <person name="Koren S."/>
            <person name="Bechman K.B."/>
            <person name="Herman A."/>
            <person name="Abrahante J.E."/>
            <person name="Garbe J."/>
        </authorList>
    </citation>
    <scope>NUCLEOTIDE SEQUENCE</scope>
    <source>
        <strain evidence="1">Duluth1</strain>
        <tissue evidence="1">Whole animal</tissue>
    </source>
</reference>
<evidence type="ECO:0000313" key="1">
    <source>
        <dbReference type="EMBL" id="KAH3709652.1"/>
    </source>
</evidence>
<proteinExistence type="predicted"/>
<protein>
    <submittedName>
        <fullName evidence="1">Uncharacterized protein</fullName>
    </submittedName>
</protein>
<dbReference type="EMBL" id="JAIWYP010000014">
    <property type="protein sequence ID" value="KAH3709652.1"/>
    <property type="molecule type" value="Genomic_DNA"/>
</dbReference>
<accession>A0A9D4BUR2</accession>
<comment type="caution">
    <text evidence="1">The sequence shown here is derived from an EMBL/GenBank/DDBJ whole genome shotgun (WGS) entry which is preliminary data.</text>
</comment>
<name>A0A9D4BUR2_DREPO</name>
<organism evidence="1 2">
    <name type="scientific">Dreissena polymorpha</name>
    <name type="common">Zebra mussel</name>
    <name type="synonym">Mytilus polymorpha</name>
    <dbReference type="NCBI Taxonomy" id="45954"/>
    <lineage>
        <taxon>Eukaryota</taxon>
        <taxon>Metazoa</taxon>
        <taxon>Spiralia</taxon>
        <taxon>Lophotrochozoa</taxon>
        <taxon>Mollusca</taxon>
        <taxon>Bivalvia</taxon>
        <taxon>Autobranchia</taxon>
        <taxon>Heteroconchia</taxon>
        <taxon>Euheterodonta</taxon>
        <taxon>Imparidentia</taxon>
        <taxon>Neoheterodontei</taxon>
        <taxon>Myida</taxon>
        <taxon>Dreissenoidea</taxon>
        <taxon>Dreissenidae</taxon>
        <taxon>Dreissena</taxon>
    </lineage>
</organism>
<dbReference type="AlphaFoldDB" id="A0A9D4BUR2"/>
<reference evidence="1" key="1">
    <citation type="journal article" date="2019" name="bioRxiv">
        <title>The Genome of the Zebra Mussel, Dreissena polymorpha: A Resource for Invasive Species Research.</title>
        <authorList>
            <person name="McCartney M.A."/>
            <person name="Auch B."/>
            <person name="Kono T."/>
            <person name="Mallez S."/>
            <person name="Zhang Y."/>
            <person name="Obille A."/>
            <person name="Becker A."/>
            <person name="Abrahante J.E."/>
            <person name="Garbe J."/>
            <person name="Badalamenti J.P."/>
            <person name="Herman A."/>
            <person name="Mangelson H."/>
            <person name="Liachko I."/>
            <person name="Sullivan S."/>
            <person name="Sone E.D."/>
            <person name="Koren S."/>
            <person name="Silverstein K.A.T."/>
            <person name="Beckman K.B."/>
            <person name="Gohl D.M."/>
        </authorList>
    </citation>
    <scope>NUCLEOTIDE SEQUENCE</scope>
    <source>
        <strain evidence="1">Duluth1</strain>
        <tissue evidence="1">Whole animal</tissue>
    </source>
</reference>